<keyword evidence="6" id="KW-0902">Two-component regulatory system</keyword>
<accession>A0A926WHA6</accession>
<dbReference type="InterPro" id="IPR003594">
    <property type="entry name" value="HATPase_dom"/>
</dbReference>
<dbReference type="Proteomes" id="UP000662185">
    <property type="component" value="Unassembled WGS sequence"/>
</dbReference>
<feature type="domain" description="Phytochrome chromophore attachment site" evidence="8">
    <location>
        <begin position="32"/>
        <end position="200"/>
    </location>
</feature>
<dbReference type="PROSITE" id="PS50109">
    <property type="entry name" value="HIS_KIN"/>
    <property type="match status" value="1"/>
</dbReference>
<dbReference type="EC" id="2.7.13.3" evidence="3"/>
<keyword evidence="4" id="KW-0597">Phosphoprotein</keyword>
<feature type="domain" description="Phytochrome chromophore attachment site" evidence="8">
    <location>
        <begin position="455"/>
        <end position="591"/>
    </location>
</feature>
<keyword evidence="11" id="KW-1185">Reference proteome</keyword>
<dbReference type="InterPro" id="IPR029016">
    <property type="entry name" value="GAF-like_dom_sf"/>
</dbReference>
<dbReference type="Gene3D" id="3.30.565.10">
    <property type="entry name" value="Histidine kinase-like ATPase, C-terminal domain"/>
    <property type="match status" value="1"/>
</dbReference>
<evidence type="ECO:0000256" key="5">
    <source>
        <dbReference type="ARBA" id="ARBA00022777"/>
    </source>
</evidence>
<dbReference type="SUPFAM" id="SSF55781">
    <property type="entry name" value="GAF domain-like"/>
    <property type="match status" value="3"/>
</dbReference>
<dbReference type="SMART" id="SM00065">
    <property type="entry name" value="GAF"/>
    <property type="match status" value="3"/>
</dbReference>
<dbReference type="EMBL" id="JACJQU010000007">
    <property type="protein sequence ID" value="MBD2294549.1"/>
    <property type="molecule type" value="Genomic_DNA"/>
</dbReference>
<protein>
    <recommendedName>
        <fullName evidence="3">histidine kinase</fullName>
        <ecNumber evidence="3">2.7.13.3</ecNumber>
    </recommendedName>
</protein>
<dbReference type="Pfam" id="PF01590">
    <property type="entry name" value="GAF"/>
    <property type="match status" value="2"/>
</dbReference>
<keyword evidence="5" id="KW-0808">Transferase</keyword>
<evidence type="ECO:0000313" key="11">
    <source>
        <dbReference type="Proteomes" id="UP000662185"/>
    </source>
</evidence>
<dbReference type="GO" id="GO:0006355">
    <property type="term" value="P:regulation of DNA-templated transcription"/>
    <property type="evidence" value="ECO:0007669"/>
    <property type="project" value="InterPro"/>
</dbReference>
<evidence type="ECO:0000256" key="3">
    <source>
        <dbReference type="ARBA" id="ARBA00012438"/>
    </source>
</evidence>
<dbReference type="GO" id="GO:0000155">
    <property type="term" value="F:phosphorelay sensor kinase activity"/>
    <property type="evidence" value="ECO:0007669"/>
    <property type="project" value="InterPro"/>
</dbReference>
<dbReference type="SMART" id="SM00387">
    <property type="entry name" value="HATPase_c"/>
    <property type="match status" value="1"/>
</dbReference>
<gene>
    <name evidence="10" type="ORF">H6G06_13945</name>
</gene>
<evidence type="ECO:0000259" key="9">
    <source>
        <dbReference type="PROSITE" id="PS50109"/>
    </source>
</evidence>
<name>A0A926WHA6_9NOST</name>
<dbReference type="InterPro" id="IPR016132">
    <property type="entry name" value="Phyto_chromo_attachment"/>
</dbReference>
<feature type="coiled-coil region" evidence="7">
    <location>
        <begin position="585"/>
        <end position="636"/>
    </location>
</feature>
<comment type="catalytic activity">
    <reaction evidence="1">
        <text>ATP + protein L-histidine = ADP + protein N-phospho-L-histidine.</text>
        <dbReference type="EC" id="2.7.13.3"/>
    </reaction>
</comment>
<dbReference type="PROSITE" id="PS50046">
    <property type="entry name" value="PHYTOCHROME_2"/>
    <property type="match status" value="2"/>
</dbReference>
<proteinExistence type="inferred from homology"/>
<dbReference type="SUPFAM" id="SSF55874">
    <property type="entry name" value="ATPase domain of HSP90 chaperone/DNA topoisomerase II/histidine kinase"/>
    <property type="match status" value="1"/>
</dbReference>
<evidence type="ECO:0000259" key="8">
    <source>
        <dbReference type="PROSITE" id="PS50046"/>
    </source>
</evidence>
<evidence type="ECO:0000256" key="4">
    <source>
        <dbReference type="ARBA" id="ARBA00022553"/>
    </source>
</evidence>
<dbReference type="Pfam" id="PF00360">
    <property type="entry name" value="PHY"/>
    <property type="match status" value="1"/>
</dbReference>
<dbReference type="InterPro" id="IPR036890">
    <property type="entry name" value="HATPase_C_sf"/>
</dbReference>
<evidence type="ECO:0000256" key="1">
    <source>
        <dbReference type="ARBA" id="ARBA00000085"/>
    </source>
</evidence>
<comment type="caution">
    <text evidence="10">The sequence shown here is derived from an EMBL/GenBank/DDBJ whole genome shotgun (WGS) entry which is preliminary data.</text>
</comment>
<dbReference type="InterPro" id="IPR003661">
    <property type="entry name" value="HisK_dim/P_dom"/>
</dbReference>
<dbReference type="Pfam" id="PF02518">
    <property type="entry name" value="HATPase_c"/>
    <property type="match status" value="1"/>
</dbReference>
<keyword evidence="7" id="KW-0175">Coiled coil</keyword>
<evidence type="ECO:0000313" key="10">
    <source>
        <dbReference type="EMBL" id="MBD2294549.1"/>
    </source>
</evidence>
<organism evidence="10 11">
    <name type="scientific">Anabaena sphaerica FACHB-251</name>
    <dbReference type="NCBI Taxonomy" id="2692883"/>
    <lineage>
        <taxon>Bacteria</taxon>
        <taxon>Bacillati</taxon>
        <taxon>Cyanobacteriota</taxon>
        <taxon>Cyanophyceae</taxon>
        <taxon>Nostocales</taxon>
        <taxon>Nostocaceae</taxon>
        <taxon>Anabaena</taxon>
    </lineage>
</organism>
<dbReference type="InterPro" id="IPR013515">
    <property type="entry name" value="Phytochrome_cen-reg"/>
</dbReference>
<evidence type="ECO:0000256" key="2">
    <source>
        <dbReference type="ARBA" id="ARBA00006402"/>
    </source>
</evidence>
<evidence type="ECO:0000256" key="7">
    <source>
        <dbReference type="SAM" id="Coils"/>
    </source>
</evidence>
<dbReference type="RefSeq" id="WP_190561064.1">
    <property type="nucleotide sequence ID" value="NZ_JACJQU010000007.1"/>
</dbReference>
<dbReference type="PANTHER" id="PTHR43065:SF48">
    <property type="entry name" value="HISTIDINE KINASE"/>
    <property type="match status" value="1"/>
</dbReference>
<sequence>MTFTEKPESWPQSSDQETLLHRMIKQIRRSLDLQEILTTTVTEVRSFLGTDRVKIYRFDADGSGEVIAESIHQQRLPSLLGLHFPANDIPASAREMFLLARQRSIVDVAAGIIGLSPLKSAKNGKALLTQNIHYRQLDSCHIQYLKAMGVQSSLVVPILEYDPRGESKQPKLWGLLVSHDSQARTILKRELKVVQQIADQVAIAISQSNLLSEARAKQQREAIINQVTTLLHQLPTIRLQQALETTTASFSGIGGRLYIEQSGELYTCGEQPQLAYELEDSVNEQHPVWEHWMLEYKRGEIWAISDLYKEPNLSVLFPAFQSTRIRGFMVISLNYREKFIGVLTIFRPEFDSEILWAGRYDDNKHQELPRLSFEVWREEKKGQAPAWKPEDISLAQALCHNFSMAIQQQLTTQELQVLNTNLEIRVQEQTAEIEKTLLLTKALKQVTDQIRRTLDLNTILQTIVREVRPLLNSDRVLIYQLMSEFDGEVIVEEFNGNWQSVLGLKLSSECFPQDYIQLYLEGRVRAINDVSTDVLSPCHREFLVSMQVQANLIVPIKMGNQLWGLLVAHHCESPRIWQDAEIDLLQQLADQAAIAIQQAQLYEQSCAAEAKATAKAAQLEQTLHQLQETQSKLIHTEKMSGLGQLVAGIAHEINNPVNFIYGNLCHASNYTKDLLKLLELYQSQYPNPNSEIRSTMEAIDFNFLVQDLPKIMSSMRLGSDRIRSIVLSLRNFSRLDEAENKRVDLHEGIDNTLLILQHRLKPHGHFPGITVIKDYGELPKVECYAGQMNQVFMNVINNAIDVLTDEIEQNTQLIDTKPLPTIRISTRVTTQNPYLLISIADNGPGMSKDVKKRIFDPFFTTKPVGKGTGLGLAISYQIVVEKHGGLMECISEPGKGTEFWIEIPLKLQGGNRE</sequence>
<dbReference type="PANTHER" id="PTHR43065">
    <property type="entry name" value="SENSOR HISTIDINE KINASE"/>
    <property type="match status" value="1"/>
</dbReference>
<dbReference type="GO" id="GO:0009584">
    <property type="term" value="P:detection of visible light"/>
    <property type="evidence" value="ECO:0007669"/>
    <property type="project" value="InterPro"/>
</dbReference>
<dbReference type="CDD" id="cd00082">
    <property type="entry name" value="HisKA"/>
    <property type="match status" value="1"/>
</dbReference>
<comment type="similarity">
    <text evidence="2">In the N-terminal section; belongs to the phytochrome family.</text>
</comment>
<dbReference type="PRINTS" id="PR00344">
    <property type="entry name" value="BCTRLSENSOR"/>
</dbReference>
<keyword evidence="5" id="KW-0418">Kinase</keyword>
<dbReference type="InterPro" id="IPR005467">
    <property type="entry name" value="His_kinase_dom"/>
</dbReference>
<dbReference type="Gene3D" id="3.30.450.40">
    <property type="match status" value="3"/>
</dbReference>
<dbReference type="InterPro" id="IPR003018">
    <property type="entry name" value="GAF"/>
</dbReference>
<dbReference type="InterPro" id="IPR004358">
    <property type="entry name" value="Sig_transdc_His_kin-like_C"/>
</dbReference>
<dbReference type="Gene3D" id="1.10.287.130">
    <property type="match status" value="1"/>
</dbReference>
<dbReference type="AlphaFoldDB" id="A0A926WHA6"/>
<evidence type="ECO:0000256" key="6">
    <source>
        <dbReference type="ARBA" id="ARBA00023012"/>
    </source>
</evidence>
<reference evidence="11" key="1">
    <citation type="journal article" date="2020" name="ISME J.">
        <title>Comparative genomics reveals insights into cyanobacterial evolution and habitat adaptation.</title>
        <authorList>
            <person name="Chen M.Y."/>
            <person name="Teng W.K."/>
            <person name="Zhao L."/>
            <person name="Hu C.X."/>
            <person name="Zhou Y.K."/>
            <person name="Han B.P."/>
            <person name="Song L.R."/>
            <person name="Shu W.S."/>
        </authorList>
    </citation>
    <scope>NUCLEOTIDE SEQUENCE [LARGE SCALE GENOMIC DNA]</scope>
    <source>
        <strain evidence="11">FACHB-251</strain>
    </source>
</reference>
<feature type="domain" description="Histidine kinase" evidence="9">
    <location>
        <begin position="648"/>
        <end position="907"/>
    </location>
</feature>